<dbReference type="Gene3D" id="3.40.640.10">
    <property type="entry name" value="Type I PLP-dependent aspartate aminotransferase-like (Major domain)"/>
    <property type="match status" value="1"/>
</dbReference>
<protein>
    <recommendedName>
        <fullName evidence="4">cystathionine gamma-lyase</fullName>
        <ecNumber evidence="4">4.4.1.1</ecNumber>
    </recommendedName>
    <alternativeName>
        <fullName evidence="7">Gamma-cystathionase</fullName>
    </alternativeName>
</protein>
<evidence type="ECO:0000256" key="4">
    <source>
        <dbReference type="ARBA" id="ARBA00012085"/>
    </source>
</evidence>
<evidence type="ECO:0000256" key="1">
    <source>
        <dbReference type="ARBA" id="ARBA00001933"/>
    </source>
</evidence>
<name>A0A0C9T1C2_SPHS4</name>
<dbReference type="GO" id="GO:0004123">
    <property type="term" value="F:cystathionine gamma-lyase activity"/>
    <property type="evidence" value="ECO:0007669"/>
    <property type="project" value="TreeGrafter"/>
</dbReference>
<dbReference type="InterPro" id="IPR015421">
    <property type="entry name" value="PyrdxlP-dep_Trfase_major"/>
</dbReference>
<evidence type="ECO:0000313" key="10">
    <source>
        <dbReference type="Proteomes" id="UP000054279"/>
    </source>
</evidence>
<evidence type="ECO:0000256" key="6">
    <source>
        <dbReference type="ARBA" id="ARBA00023192"/>
    </source>
</evidence>
<evidence type="ECO:0000256" key="2">
    <source>
        <dbReference type="ARBA" id="ARBA00005038"/>
    </source>
</evidence>
<organism evidence="9 10">
    <name type="scientific">Sphaerobolus stellatus (strain SS14)</name>
    <dbReference type="NCBI Taxonomy" id="990650"/>
    <lineage>
        <taxon>Eukaryota</taxon>
        <taxon>Fungi</taxon>
        <taxon>Dikarya</taxon>
        <taxon>Basidiomycota</taxon>
        <taxon>Agaricomycotina</taxon>
        <taxon>Agaricomycetes</taxon>
        <taxon>Phallomycetidae</taxon>
        <taxon>Geastrales</taxon>
        <taxon>Sphaerobolaceae</taxon>
        <taxon>Sphaerobolus</taxon>
    </lineage>
</organism>
<dbReference type="PANTHER" id="PTHR11808:SF15">
    <property type="entry name" value="CYSTATHIONINE GAMMA-LYASE"/>
    <property type="match status" value="1"/>
</dbReference>
<dbReference type="InterPro" id="IPR015424">
    <property type="entry name" value="PyrdxlP-dep_Trfase"/>
</dbReference>
<comment type="pathway">
    <text evidence="2">Amino-acid biosynthesis; L-cysteine biosynthesis; L-cysteine from L-homocysteine and L-serine: step 2/2.</text>
</comment>
<evidence type="ECO:0000256" key="3">
    <source>
        <dbReference type="ARBA" id="ARBA00009077"/>
    </source>
</evidence>
<dbReference type="EC" id="4.4.1.1" evidence="4"/>
<dbReference type="PANTHER" id="PTHR11808">
    <property type="entry name" value="TRANS-SULFURATION ENZYME FAMILY MEMBER"/>
    <property type="match status" value="1"/>
</dbReference>
<keyword evidence="10" id="KW-1185">Reference proteome</keyword>
<dbReference type="HOGENOM" id="CLU_084291_1_0_1"/>
<keyword evidence="5 8" id="KW-0663">Pyridoxal phosphate</keyword>
<comment type="similarity">
    <text evidence="3 8">Belongs to the trans-sulfuration enzymes family.</text>
</comment>
<sequence length="213" mass="23630">MDQQDGEGMQRQWANLKTVDEAAASHVDSELRPLLDATATTVHRPDVQDLISWTLMLRLPLNSMHLDELSDTELRCFGAEDFRSRNHGATDEKALASIRPNTKLIWIETPTNTTLRLSPIAHITSLIYSLPVASRLLIVIDSTFLSPFYVSPLAGPISTDLAIHSVTKYINRHSDVLMDAVILPNASTAGANGNIKRKYPPLSSFLITVLFRL</sequence>
<reference evidence="9 10" key="1">
    <citation type="submission" date="2014-06" db="EMBL/GenBank/DDBJ databases">
        <title>Evolutionary Origins and Diversification of the Mycorrhizal Mutualists.</title>
        <authorList>
            <consortium name="DOE Joint Genome Institute"/>
            <consortium name="Mycorrhizal Genomics Consortium"/>
            <person name="Kohler A."/>
            <person name="Kuo A."/>
            <person name="Nagy L.G."/>
            <person name="Floudas D."/>
            <person name="Copeland A."/>
            <person name="Barry K.W."/>
            <person name="Cichocki N."/>
            <person name="Veneault-Fourrey C."/>
            <person name="LaButti K."/>
            <person name="Lindquist E.A."/>
            <person name="Lipzen A."/>
            <person name="Lundell T."/>
            <person name="Morin E."/>
            <person name="Murat C."/>
            <person name="Riley R."/>
            <person name="Ohm R."/>
            <person name="Sun H."/>
            <person name="Tunlid A."/>
            <person name="Henrissat B."/>
            <person name="Grigoriev I.V."/>
            <person name="Hibbett D.S."/>
            <person name="Martin F."/>
        </authorList>
    </citation>
    <scope>NUCLEOTIDE SEQUENCE [LARGE SCALE GENOMIC DNA]</scope>
    <source>
        <strain evidence="9 10">SS14</strain>
    </source>
</reference>
<evidence type="ECO:0000256" key="8">
    <source>
        <dbReference type="RuleBase" id="RU362118"/>
    </source>
</evidence>
<proteinExistence type="inferred from homology"/>
<dbReference type="Proteomes" id="UP000054279">
    <property type="component" value="Unassembled WGS sequence"/>
</dbReference>
<keyword evidence="6" id="KW-0198">Cysteine biosynthesis</keyword>
<dbReference type="GO" id="GO:0005737">
    <property type="term" value="C:cytoplasm"/>
    <property type="evidence" value="ECO:0007669"/>
    <property type="project" value="TreeGrafter"/>
</dbReference>
<dbReference type="EMBL" id="KN838104">
    <property type="protein sequence ID" value="KIJ22563.1"/>
    <property type="molecule type" value="Genomic_DNA"/>
</dbReference>
<dbReference type="SUPFAM" id="SSF53383">
    <property type="entry name" value="PLP-dependent transferases"/>
    <property type="match status" value="1"/>
</dbReference>
<dbReference type="GO" id="GO:0030170">
    <property type="term" value="F:pyridoxal phosphate binding"/>
    <property type="evidence" value="ECO:0007669"/>
    <property type="project" value="InterPro"/>
</dbReference>
<dbReference type="AlphaFoldDB" id="A0A0C9T1C2"/>
<gene>
    <name evidence="9" type="ORF">M422DRAFT_276979</name>
</gene>
<dbReference type="Pfam" id="PF01053">
    <property type="entry name" value="Cys_Met_Meta_PP"/>
    <property type="match status" value="1"/>
</dbReference>
<accession>A0A0C9T1C2</accession>
<keyword evidence="6" id="KW-0028">Amino-acid biosynthesis</keyword>
<dbReference type="InterPro" id="IPR000277">
    <property type="entry name" value="Cys/Met-Metab_PyrdxlP-dep_enz"/>
</dbReference>
<dbReference type="GO" id="GO:0019343">
    <property type="term" value="P:cysteine biosynthetic process via cystathionine"/>
    <property type="evidence" value="ECO:0007669"/>
    <property type="project" value="TreeGrafter"/>
</dbReference>
<evidence type="ECO:0000313" key="9">
    <source>
        <dbReference type="EMBL" id="KIJ22563.1"/>
    </source>
</evidence>
<dbReference type="GO" id="GO:0019346">
    <property type="term" value="P:transsulfuration"/>
    <property type="evidence" value="ECO:0007669"/>
    <property type="project" value="InterPro"/>
</dbReference>
<evidence type="ECO:0000256" key="5">
    <source>
        <dbReference type="ARBA" id="ARBA00022898"/>
    </source>
</evidence>
<dbReference type="OrthoDB" id="3047386at2759"/>
<comment type="cofactor">
    <cofactor evidence="1 8">
        <name>pyridoxal 5'-phosphate</name>
        <dbReference type="ChEBI" id="CHEBI:597326"/>
    </cofactor>
</comment>
<evidence type="ECO:0000256" key="7">
    <source>
        <dbReference type="ARBA" id="ARBA00029853"/>
    </source>
</evidence>